<dbReference type="InterPro" id="IPR050789">
    <property type="entry name" value="Diverse_Enzym_Activities"/>
</dbReference>
<dbReference type="eggNOG" id="ENOG502S4UR">
    <property type="taxonomic scope" value="Eukaryota"/>
</dbReference>
<dbReference type="Pfam" id="PF00144">
    <property type="entry name" value="Beta-lactamase"/>
    <property type="match status" value="1"/>
</dbReference>
<dbReference type="InterPro" id="IPR001466">
    <property type="entry name" value="Beta-lactam-related"/>
</dbReference>
<evidence type="ECO:0000259" key="3">
    <source>
        <dbReference type="Pfam" id="PF00144"/>
    </source>
</evidence>
<dbReference type="OrthoDB" id="428260at2759"/>
<evidence type="ECO:0000313" key="5">
    <source>
        <dbReference type="Proteomes" id="UP000012174"/>
    </source>
</evidence>
<dbReference type="PANTHER" id="PTHR43283:SF17">
    <property type="entry name" value="(LOVD), PUTATIVE (AFU_ORTHOLOGUE AFUA_5G00920)-RELATED"/>
    <property type="match status" value="1"/>
</dbReference>
<dbReference type="AlphaFoldDB" id="M7SEA6"/>
<accession>M7SEA6</accession>
<dbReference type="HOGENOM" id="CLU_020027_11_1_1"/>
<evidence type="ECO:0000313" key="4">
    <source>
        <dbReference type="EMBL" id="EMR62528.1"/>
    </source>
</evidence>
<dbReference type="GO" id="GO:0016787">
    <property type="term" value="F:hydrolase activity"/>
    <property type="evidence" value="ECO:0007669"/>
    <property type="project" value="UniProtKB-KW"/>
</dbReference>
<sequence>MSTDMPHVAIMEAACQRGEIPGAVLVAADATGKFQYSRAFGQTARGEKLEVDSTMWLASSTKLMTAVAALQQVQRGLIGLDDDVSSVLPEAVAQGVLEGWDSDGQPIIKEREGVITLRLFLSNASGHAHPLYDPAMKTYVDWKGGSSDPRKPLVKELAVPLTRQPGRGWVYGCGYDWAGKLVERLSGVSLEEYMRANIWEPLGMKRVSFRPSHPDIQSRKVGMSILNDEGKLVPFTEKYDYQYGEVADAYGGGGCWGSAESFLVLLQSLCANDGKVLSTELTDEMFRLQLGAESKAELNSATRSGTAFSVLFEGSWTAAKQDFDHGLGGLIGLRDEPGRRKAGTMTWCGAPNLWWFIDRKGCLCGAYFCQLFPIGSPRTIELEKVFEADIYKKYADFLGNN</sequence>
<feature type="domain" description="Beta-lactamase-related" evidence="3">
    <location>
        <begin position="16"/>
        <end position="378"/>
    </location>
</feature>
<evidence type="ECO:0000256" key="2">
    <source>
        <dbReference type="ARBA" id="ARBA00022801"/>
    </source>
</evidence>
<dbReference type="Proteomes" id="UP000012174">
    <property type="component" value="Unassembled WGS sequence"/>
</dbReference>
<dbReference type="PANTHER" id="PTHR43283">
    <property type="entry name" value="BETA-LACTAMASE-RELATED"/>
    <property type="match status" value="1"/>
</dbReference>
<dbReference type="InterPro" id="IPR012338">
    <property type="entry name" value="Beta-lactam/transpept-like"/>
</dbReference>
<keyword evidence="2" id="KW-0378">Hydrolase</keyword>
<dbReference type="STRING" id="1287681.M7SEA6"/>
<name>M7SEA6_EUTLA</name>
<dbReference type="Gene3D" id="3.40.710.10">
    <property type="entry name" value="DD-peptidase/beta-lactamase superfamily"/>
    <property type="match status" value="1"/>
</dbReference>
<dbReference type="KEGG" id="ela:UCREL1_10565"/>
<organism evidence="4 5">
    <name type="scientific">Eutypa lata (strain UCR-EL1)</name>
    <name type="common">Grapevine dieback disease fungus</name>
    <name type="synonym">Eutypa armeniacae</name>
    <dbReference type="NCBI Taxonomy" id="1287681"/>
    <lineage>
        <taxon>Eukaryota</taxon>
        <taxon>Fungi</taxon>
        <taxon>Dikarya</taxon>
        <taxon>Ascomycota</taxon>
        <taxon>Pezizomycotina</taxon>
        <taxon>Sordariomycetes</taxon>
        <taxon>Xylariomycetidae</taxon>
        <taxon>Xylariales</taxon>
        <taxon>Diatrypaceae</taxon>
        <taxon>Eutypa</taxon>
    </lineage>
</organism>
<keyword evidence="5" id="KW-1185">Reference proteome</keyword>
<reference evidence="5" key="1">
    <citation type="journal article" date="2013" name="Genome Announc.">
        <title>Draft genome sequence of the grapevine dieback fungus Eutypa lata UCR-EL1.</title>
        <authorList>
            <person name="Blanco-Ulate B."/>
            <person name="Rolshausen P.E."/>
            <person name="Cantu D."/>
        </authorList>
    </citation>
    <scope>NUCLEOTIDE SEQUENCE [LARGE SCALE GENOMIC DNA]</scope>
    <source>
        <strain evidence="5">UCR-EL1</strain>
    </source>
</reference>
<dbReference type="EMBL" id="KB707421">
    <property type="protein sequence ID" value="EMR62528.1"/>
    <property type="molecule type" value="Genomic_DNA"/>
</dbReference>
<gene>
    <name evidence="4" type="ORF">UCREL1_10565</name>
</gene>
<proteinExistence type="inferred from homology"/>
<evidence type="ECO:0000256" key="1">
    <source>
        <dbReference type="ARBA" id="ARBA00009009"/>
    </source>
</evidence>
<comment type="similarity">
    <text evidence="1">Belongs to the class-A beta-lactamase family.</text>
</comment>
<dbReference type="SUPFAM" id="SSF56601">
    <property type="entry name" value="beta-lactamase/transpeptidase-like"/>
    <property type="match status" value="1"/>
</dbReference>
<dbReference type="OMA" id="GYPNLIW"/>
<protein>
    <submittedName>
        <fullName evidence="4">Putative beta-lactamase protein</fullName>
    </submittedName>
</protein>